<comment type="catalytic activity">
    <reaction evidence="1">
        <text>Exolytic cleavage of the (1-&gt;4)-beta-glycosidic linkage between N-acetylmuramic acid (MurNAc) and N-acetylglucosamine (GlcNAc) residues in peptidoglycan, from either the reducing or the non-reducing ends of the peptidoglycan chains, with concomitant formation of a 1,6-anhydrobond in the MurNAc residue.</text>
        <dbReference type="EC" id="4.2.2.n1"/>
    </reaction>
</comment>
<proteinExistence type="predicted"/>
<comment type="caution">
    <text evidence="8">The sequence shown here is derived from an EMBL/GenBank/DDBJ whole genome shotgun (WGS) entry which is preliminary data.</text>
</comment>
<organism evidence="8 9">
    <name type="scientific">Nodularia harveyana UHCC-0300</name>
    <dbReference type="NCBI Taxonomy" id="2974287"/>
    <lineage>
        <taxon>Bacteria</taxon>
        <taxon>Bacillati</taxon>
        <taxon>Cyanobacteriota</taxon>
        <taxon>Cyanophyceae</taxon>
        <taxon>Nostocales</taxon>
        <taxon>Nodulariaceae</taxon>
        <taxon>Nodularia</taxon>
    </lineage>
</organism>
<gene>
    <name evidence="8" type="ORF">VB620_00385</name>
</gene>
<dbReference type="PANTHER" id="PTHR30124">
    <property type="entry name" value="MEMBRANE-BOUND LYTIC MUREIN TRANSGLYCOSYLASE A"/>
    <property type="match status" value="1"/>
</dbReference>
<evidence type="ECO:0000313" key="9">
    <source>
        <dbReference type="Proteomes" id="UP001302120"/>
    </source>
</evidence>
<dbReference type="CDD" id="cd14668">
    <property type="entry name" value="mlta_B"/>
    <property type="match status" value="1"/>
</dbReference>
<feature type="chain" id="PRO_5045765223" description="peptidoglycan lytic exotransglycosylase" evidence="6">
    <location>
        <begin position="26"/>
        <end position="494"/>
    </location>
</feature>
<accession>A0ABU5U8E8</accession>
<dbReference type="Gene3D" id="2.40.240.50">
    <property type="entry name" value="Barwin-like endoglucanases"/>
    <property type="match status" value="1"/>
</dbReference>
<dbReference type="Pfam" id="PF06725">
    <property type="entry name" value="3D"/>
    <property type="match status" value="1"/>
</dbReference>
<evidence type="ECO:0000256" key="3">
    <source>
        <dbReference type="ARBA" id="ARBA00023239"/>
    </source>
</evidence>
<evidence type="ECO:0000259" key="7">
    <source>
        <dbReference type="SMART" id="SM00925"/>
    </source>
</evidence>
<evidence type="ECO:0000313" key="8">
    <source>
        <dbReference type="EMBL" id="MEA5579794.1"/>
    </source>
</evidence>
<dbReference type="Pfam" id="PF03562">
    <property type="entry name" value="MltA"/>
    <property type="match status" value="1"/>
</dbReference>
<keyword evidence="6" id="KW-0732">Signal</keyword>
<dbReference type="EC" id="4.2.2.n1" evidence="2"/>
<dbReference type="SMART" id="SM00925">
    <property type="entry name" value="MltA"/>
    <property type="match status" value="1"/>
</dbReference>
<dbReference type="InterPro" id="IPR026044">
    <property type="entry name" value="MltA"/>
</dbReference>
<dbReference type="InterPro" id="IPR005300">
    <property type="entry name" value="MltA_B"/>
</dbReference>
<dbReference type="Gene3D" id="2.40.40.10">
    <property type="entry name" value="RlpA-like domain"/>
    <property type="match status" value="1"/>
</dbReference>
<reference evidence="8 9" key="1">
    <citation type="submission" date="2023-12" db="EMBL/GenBank/DDBJ databases">
        <title>Baltic Sea Cyanobacteria.</title>
        <authorList>
            <person name="Delbaje E."/>
            <person name="Fewer D.P."/>
            <person name="Shishido T.K."/>
        </authorList>
    </citation>
    <scope>NUCLEOTIDE SEQUENCE [LARGE SCALE GENOMIC DNA]</scope>
    <source>
        <strain evidence="8 9">UHCC-0300</strain>
    </source>
</reference>
<keyword evidence="4" id="KW-0961">Cell wall biogenesis/degradation</keyword>
<evidence type="ECO:0000256" key="5">
    <source>
        <dbReference type="ARBA" id="ARBA00030918"/>
    </source>
</evidence>
<dbReference type="CDD" id="cd14485">
    <property type="entry name" value="mltA_like_LT_A"/>
    <property type="match status" value="1"/>
</dbReference>
<evidence type="ECO:0000256" key="4">
    <source>
        <dbReference type="ARBA" id="ARBA00023316"/>
    </source>
</evidence>
<evidence type="ECO:0000256" key="1">
    <source>
        <dbReference type="ARBA" id="ARBA00001420"/>
    </source>
</evidence>
<dbReference type="EMBL" id="JAYGHG010000001">
    <property type="protein sequence ID" value="MEA5579794.1"/>
    <property type="molecule type" value="Genomic_DNA"/>
</dbReference>
<feature type="signal peptide" evidence="6">
    <location>
        <begin position="1"/>
        <end position="25"/>
    </location>
</feature>
<dbReference type="Proteomes" id="UP001302120">
    <property type="component" value="Unassembled WGS sequence"/>
</dbReference>
<dbReference type="PANTHER" id="PTHR30124:SF0">
    <property type="entry name" value="MEMBRANE-BOUND LYTIC MUREIN TRANSGLYCOSYLASE A"/>
    <property type="match status" value="1"/>
</dbReference>
<dbReference type="InterPro" id="IPR010611">
    <property type="entry name" value="3D_dom"/>
</dbReference>
<evidence type="ECO:0000256" key="2">
    <source>
        <dbReference type="ARBA" id="ARBA00012587"/>
    </source>
</evidence>
<sequence length="494" mass="54843">MKKSLALVSLSLGMALSHNASSAMADVVIPVSIYRQVNTRVQPSMAQVVIPVPINRQVLPPVRIRVNEPVPPPIYRPVPPPINRPVPPPVQTPVRIQVPPPINRQVSPPVQTPVPPAFPPRPSQVQPSAPLQPMNLGNNCTPSHGCLGWDEQLWEQMGQSGDRQALLTAIDHSLSYLQKNSAIAIYQKYPIREITHDRVRRSLIRFRQLVVNSTSPAELQAAVREEFTFYKSVGNDGKGTVKFTAYYEPIYTASRIRTEEYKYPIYRRPPDLDKWAKPHPKRLDLEGADGLLGDRSKLRGLEMLWFRDRFDAYMIQIQGSAQIELTDGTKTSVGFAGGTDYPWTSIGGQLSKDGKLAANQLNMPGIINFFQTQPQEMNNYLPRWERFVFFQEKAGRPATGSINVPVTAERSIATDKSLMPPGALALVHTSFPYVTSNGQLEYRTVSRFVLDQDTGSAIKGPGRVDYFMGSGKVAGDRAGVTGGNGTLYYLLLKN</sequence>
<dbReference type="InterPro" id="IPR036908">
    <property type="entry name" value="RlpA-like_sf"/>
</dbReference>
<evidence type="ECO:0000256" key="6">
    <source>
        <dbReference type="SAM" id="SignalP"/>
    </source>
</evidence>
<dbReference type="SUPFAM" id="SSF50685">
    <property type="entry name" value="Barwin-like endoglucanases"/>
    <property type="match status" value="1"/>
</dbReference>
<keyword evidence="9" id="KW-1185">Reference proteome</keyword>
<name>A0ABU5U8E8_9CYAN</name>
<keyword evidence="3" id="KW-0456">Lyase</keyword>
<feature type="domain" description="Lytic transglycosylase MltA" evidence="7">
    <location>
        <begin position="250"/>
        <end position="391"/>
    </location>
</feature>
<protein>
    <recommendedName>
        <fullName evidence="2">peptidoglycan lytic exotransglycosylase</fullName>
        <ecNumber evidence="2">4.2.2.n1</ecNumber>
    </recommendedName>
    <alternativeName>
        <fullName evidence="5">Murein hydrolase A</fullName>
    </alternativeName>
</protein>